<dbReference type="Gene3D" id="3.30.700.10">
    <property type="entry name" value="Glycoprotein, Type 4 Pilin"/>
    <property type="match status" value="1"/>
</dbReference>
<evidence type="ECO:0000256" key="2">
    <source>
        <dbReference type="ARBA" id="ARBA00005233"/>
    </source>
</evidence>
<evidence type="ECO:0000256" key="7">
    <source>
        <dbReference type="SAM" id="Phobius"/>
    </source>
</evidence>
<dbReference type="Pfam" id="PF07963">
    <property type="entry name" value="N_methyl"/>
    <property type="match status" value="1"/>
</dbReference>
<dbReference type="EMBL" id="BAABLF010000029">
    <property type="protein sequence ID" value="GAA5194274.1"/>
    <property type="molecule type" value="Genomic_DNA"/>
</dbReference>
<evidence type="ECO:0008006" key="10">
    <source>
        <dbReference type="Google" id="ProtNLM"/>
    </source>
</evidence>
<dbReference type="NCBIfam" id="TIGR02532">
    <property type="entry name" value="IV_pilin_GFxxxE"/>
    <property type="match status" value="1"/>
</dbReference>
<evidence type="ECO:0000256" key="6">
    <source>
        <dbReference type="ARBA" id="ARBA00023136"/>
    </source>
</evidence>
<evidence type="ECO:0000256" key="4">
    <source>
        <dbReference type="ARBA" id="ARBA00022692"/>
    </source>
</evidence>
<evidence type="ECO:0000313" key="9">
    <source>
        <dbReference type="Proteomes" id="UP001501600"/>
    </source>
</evidence>
<dbReference type="InterPro" id="IPR012902">
    <property type="entry name" value="N_methyl_site"/>
</dbReference>
<keyword evidence="6 7" id="KW-0472">Membrane</keyword>
<feature type="transmembrane region" description="Helical" evidence="7">
    <location>
        <begin position="12"/>
        <end position="32"/>
    </location>
</feature>
<keyword evidence="4 7" id="KW-0812">Transmembrane</keyword>
<dbReference type="PANTHER" id="PTHR30093:SF34">
    <property type="entry name" value="PREPILIN PEPTIDASE-DEPENDENT PROTEIN D"/>
    <property type="match status" value="1"/>
</dbReference>
<organism evidence="8 9">
    <name type="scientific">Ferrimonas gelatinilytica</name>
    <dbReference type="NCBI Taxonomy" id="1255257"/>
    <lineage>
        <taxon>Bacteria</taxon>
        <taxon>Pseudomonadati</taxon>
        <taxon>Pseudomonadota</taxon>
        <taxon>Gammaproteobacteria</taxon>
        <taxon>Alteromonadales</taxon>
        <taxon>Ferrimonadaceae</taxon>
        <taxon>Ferrimonas</taxon>
    </lineage>
</organism>
<dbReference type="PANTHER" id="PTHR30093">
    <property type="entry name" value="GENERAL SECRETION PATHWAY PROTEIN G"/>
    <property type="match status" value="1"/>
</dbReference>
<dbReference type="InterPro" id="IPR045584">
    <property type="entry name" value="Pilin-like"/>
</dbReference>
<comment type="caution">
    <text evidence="8">The sequence shown here is derived from an EMBL/GenBank/DDBJ whole genome shotgun (WGS) entry which is preliminary data.</text>
</comment>
<comment type="similarity">
    <text evidence="2">Belongs to the N-Me-Phe pilin family.</text>
</comment>
<dbReference type="Proteomes" id="UP001501600">
    <property type="component" value="Unassembled WGS sequence"/>
</dbReference>
<gene>
    <name evidence="8" type="ORF">GCM10025772_26880</name>
</gene>
<keyword evidence="9" id="KW-1185">Reference proteome</keyword>
<sequence length="128" mass="13205">MKRKQQQGFTLIELMIVVAIIGILAAIALPAYSNYTKKAQYTEVTAATGGAKTAVEVCSQTYPGTGDVNCLQAKNGVPTDIAVGTTTMGIATLFSAADAVTITATVPTGGLGPLATGHWSHIHSHRCS</sequence>
<comment type="subcellular location">
    <subcellularLocation>
        <location evidence="1">Membrane</location>
        <topology evidence="1">Single-pass membrane protein</topology>
    </subcellularLocation>
</comment>
<protein>
    <recommendedName>
        <fullName evidence="10">Type IV pilus assembly protein PilA</fullName>
    </recommendedName>
</protein>
<dbReference type="RefSeq" id="WP_345317687.1">
    <property type="nucleotide sequence ID" value="NZ_BAABLF010000029.1"/>
</dbReference>
<reference evidence="9" key="1">
    <citation type="journal article" date="2019" name="Int. J. Syst. Evol. Microbiol.">
        <title>The Global Catalogue of Microorganisms (GCM) 10K type strain sequencing project: providing services to taxonomists for standard genome sequencing and annotation.</title>
        <authorList>
            <consortium name="The Broad Institute Genomics Platform"/>
            <consortium name="The Broad Institute Genome Sequencing Center for Infectious Disease"/>
            <person name="Wu L."/>
            <person name="Ma J."/>
        </authorList>
    </citation>
    <scope>NUCLEOTIDE SEQUENCE [LARGE SCALE GENOMIC DNA]</scope>
    <source>
        <strain evidence="9">JCM 18720</strain>
    </source>
</reference>
<keyword evidence="5 7" id="KW-1133">Transmembrane helix</keyword>
<dbReference type="PRINTS" id="PR00885">
    <property type="entry name" value="BCTERIALGSPH"/>
</dbReference>
<dbReference type="SUPFAM" id="SSF54523">
    <property type="entry name" value="Pili subunits"/>
    <property type="match status" value="1"/>
</dbReference>
<keyword evidence="3" id="KW-0488">Methylation</keyword>
<dbReference type="PROSITE" id="PS00409">
    <property type="entry name" value="PROKAR_NTER_METHYL"/>
    <property type="match status" value="1"/>
</dbReference>
<evidence type="ECO:0000313" key="8">
    <source>
        <dbReference type="EMBL" id="GAA5194274.1"/>
    </source>
</evidence>
<evidence type="ECO:0000256" key="5">
    <source>
        <dbReference type="ARBA" id="ARBA00022989"/>
    </source>
</evidence>
<name>A0ABP9SCP8_9GAMM</name>
<evidence type="ECO:0000256" key="3">
    <source>
        <dbReference type="ARBA" id="ARBA00022481"/>
    </source>
</evidence>
<evidence type="ECO:0000256" key="1">
    <source>
        <dbReference type="ARBA" id="ARBA00004167"/>
    </source>
</evidence>
<proteinExistence type="inferred from homology"/>
<accession>A0ABP9SCP8</accession>
<dbReference type="InterPro" id="IPR002416">
    <property type="entry name" value="T2SS_protein-GspH"/>
</dbReference>